<dbReference type="Proteomes" id="UP000516093">
    <property type="component" value="Chromosome"/>
</dbReference>
<dbReference type="EMBL" id="CP060784">
    <property type="protein sequence ID" value="QNP51065.1"/>
    <property type="molecule type" value="Genomic_DNA"/>
</dbReference>
<feature type="chain" id="PRO_5028958941" description="Amidohydrolase family protein" evidence="1">
    <location>
        <begin position="21"/>
        <end position="97"/>
    </location>
</feature>
<dbReference type="InterPro" id="IPR011059">
    <property type="entry name" value="Metal-dep_hydrolase_composite"/>
</dbReference>
<reference evidence="2 3" key="1">
    <citation type="submission" date="2020-08" db="EMBL/GenBank/DDBJ databases">
        <title>Genome sequence of Hymenobacter qilianensis JCM 19763T.</title>
        <authorList>
            <person name="Hyun D.-W."/>
            <person name="Bae J.-W."/>
        </authorList>
    </citation>
    <scope>NUCLEOTIDE SEQUENCE [LARGE SCALE GENOMIC DNA]</scope>
    <source>
        <strain evidence="2 3">JCM 19763</strain>
    </source>
</reference>
<dbReference type="GO" id="GO:0016810">
    <property type="term" value="F:hydrolase activity, acting on carbon-nitrogen (but not peptide) bonds"/>
    <property type="evidence" value="ECO:0007669"/>
    <property type="project" value="InterPro"/>
</dbReference>
<feature type="signal peptide" evidence="1">
    <location>
        <begin position="1"/>
        <end position="20"/>
    </location>
</feature>
<dbReference type="KEGG" id="hqi:H9L05_13175"/>
<accession>A0A7H0GRZ9</accession>
<keyword evidence="1" id="KW-0732">Signal</keyword>
<sequence>MKISIRTAAVSLAFFLTQCAAVKSDKADLVITHVNVIDVITGTVQPDQNVVVSNGLIQRIESAEKAPSVLPNAWMAPANTLCLACGICTCIFGAATR</sequence>
<name>A0A7H0GRZ9_9BACT</name>
<evidence type="ECO:0000313" key="3">
    <source>
        <dbReference type="Proteomes" id="UP000516093"/>
    </source>
</evidence>
<evidence type="ECO:0000256" key="1">
    <source>
        <dbReference type="SAM" id="SignalP"/>
    </source>
</evidence>
<evidence type="ECO:0008006" key="4">
    <source>
        <dbReference type="Google" id="ProtNLM"/>
    </source>
</evidence>
<dbReference type="SUPFAM" id="SSF51338">
    <property type="entry name" value="Composite domain of metallo-dependent hydrolases"/>
    <property type="match status" value="1"/>
</dbReference>
<evidence type="ECO:0000313" key="2">
    <source>
        <dbReference type="EMBL" id="QNP51065.1"/>
    </source>
</evidence>
<dbReference type="AlphaFoldDB" id="A0A7H0GRZ9"/>
<keyword evidence="3" id="KW-1185">Reference proteome</keyword>
<proteinExistence type="predicted"/>
<gene>
    <name evidence="2" type="ORF">H9L05_13175</name>
</gene>
<dbReference type="RefSeq" id="WP_187731361.1">
    <property type="nucleotide sequence ID" value="NZ_CP060784.1"/>
</dbReference>
<protein>
    <recommendedName>
        <fullName evidence="4">Amidohydrolase family protein</fullName>
    </recommendedName>
</protein>
<organism evidence="2 3">
    <name type="scientific">Hymenobacter qilianensis</name>
    <dbReference type="NCBI Taxonomy" id="1385715"/>
    <lineage>
        <taxon>Bacteria</taxon>
        <taxon>Pseudomonadati</taxon>
        <taxon>Bacteroidota</taxon>
        <taxon>Cytophagia</taxon>
        <taxon>Cytophagales</taxon>
        <taxon>Hymenobacteraceae</taxon>
        <taxon>Hymenobacter</taxon>
    </lineage>
</organism>
<dbReference type="Gene3D" id="2.30.40.10">
    <property type="entry name" value="Urease, subunit C, domain 1"/>
    <property type="match status" value="1"/>
</dbReference>